<keyword evidence="2" id="KW-1185">Reference proteome</keyword>
<evidence type="ECO:0008006" key="3">
    <source>
        <dbReference type="Google" id="ProtNLM"/>
    </source>
</evidence>
<dbReference type="EMBL" id="JACRTA010000001">
    <property type="protein sequence ID" value="MBC8568133.1"/>
    <property type="molecule type" value="Genomic_DNA"/>
</dbReference>
<dbReference type="InterPro" id="IPR017938">
    <property type="entry name" value="Riboflavin_synthase-like_b-brl"/>
</dbReference>
<dbReference type="AlphaFoldDB" id="A0A926E834"/>
<dbReference type="PANTHER" id="PTHR43513">
    <property type="entry name" value="DIHYDROOROTATE DEHYDROGENASE B (NAD(+)), ELECTRON TRANSFER SUBUNIT"/>
    <property type="match status" value="1"/>
</dbReference>
<dbReference type="SUPFAM" id="SSF63380">
    <property type="entry name" value="Riboflavin synthase domain-like"/>
    <property type="match status" value="1"/>
</dbReference>
<name>A0A926E834_9FIRM</name>
<protein>
    <recommendedName>
        <fullName evidence="3">Sulfide/dihydroorotate dehydrogenase-like FAD/NAD-binding protein</fullName>
    </recommendedName>
</protein>
<gene>
    <name evidence="1" type="ORF">H8692_05035</name>
</gene>
<dbReference type="RefSeq" id="WP_177267627.1">
    <property type="nucleotide sequence ID" value="NZ_JACRTA010000001.1"/>
</dbReference>
<evidence type="ECO:0000313" key="1">
    <source>
        <dbReference type="EMBL" id="MBC8568133.1"/>
    </source>
</evidence>
<sequence length="341" mass="37595">MTYINSLCADVGTDNCPCPLAETGDCLVCSRLAGRRECDCCWAGVCVYNEYIQNGSVVRQKRENEPTEILKKIWYGSDLLVIVLKVSKGFALKAAQPGAFVFVNPVGKSEISNVPVSVMRSEPESGRLFLALKVISAKTKAVAEVEDTLMLRGVYKNGLLGGGLSGLKQDMRSSGNSNGKRWLIVTKGVGFAPAVNLMTCTSGDIKVDFLIDTEKINDEIVIDTLQKSIDDEGIEASFRKESLHEITNALQAEQSKGRRGLLAGTYNADEYDRIILMTSDYYIKTLSEYMEIPEHKLVFCNNFRMCCGEGICGACGHIDEHGNVSKMCKCRNINIRELLQR</sequence>
<reference evidence="1" key="1">
    <citation type="submission" date="2020-08" db="EMBL/GenBank/DDBJ databases">
        <title>Genome public.</title>
        <authorList>
            <person name="Liu C."/>
            <person name="Sun Q."/>
        </authorList>
    </citation>
    <scope>NUCLEOTIDE SEQUENCE</scope>
    <source>
        <strain evidence="1">NSJ-24</strain>
    </source>
</reference>
<dbReference type="InterPro" id="IPR050353">
    <property type="entry name" value="PyrK_electron_transfer"/>
</dbReference>
<comment type="caution">
    <text evidence="1">The sequence shown here is derived from an EMBL/GenBank/DDBJ whole genome shotgun (WGS) entry which is preliminary data.</text>
</comment>
<dbReference type="PANTHER" id="PTHR43513:SF3">
    <property type="entry name" value="DIHYDROOROTATE DEHYDROGENASE B (NAD(+)), ELECTRON TRANSFER SUBUNIT-RELATED"/>
    <property type="match status" value="1"/>
</dbReference>
<accession>A0A926E834</accession>
<dbReference type="Proteomes" id="UP000610862">
    <property type="component" value="Unassembled WGS sequence"/>
</dbReference>
<evidence type="ECO:0000313" key="2">
    <source>
        <dbReference type="Proteomes" id="UP000610862"/>
    </source>
</evidence>
<dbReference type="Gene3D" id="2.40.30.10">
    <property type="entry name" value="Translation factors"/>
    <property type="match status" value="1"/>
</dbReference>
<proteinExistence type="predicted"/>
<organism evidence="1 2">
    <name type="scientific">Lentihominibacter hominis</name>
    <dbReference type="NCBI Taxonomy" id="2763645"/>
    <lineage>
        <taxon>Bacteria</taxon>
        <taxon>Bacillati</taxon>
        <taxon>Bacillota</taxon>
        <taxon>Clostridia</taxon>
        <taxon>Peptostreptococcales</taxon>
        <taxon>Anaerovoracaceae</taxon>
        <taxon>Lentihominibacter</taxon>
    </lineage>
</organism>